<dbReference type="SUPFAM" id="SSF52972">
    <property type="entry name" value="ITPase-like"/>
    <property type="match status" value="1"/>
</dbReference>
<dbReference type="InterPro" id="IPR029001">
    <property type="entry name" value="ITPase-like_fam"/>
</dbReference>
<name>A0A2M7XEP0_9BACT</name>
<dbReference type="CDD" id="cd00515">
    <property type="entry name" value="HAM1"/>
    <property type="match status" value="1"/>
</dbReference>
<dbReference type="GO" id="GO:0009143">
    <property type="term" value="P:nucleoside triphosphate catabolic process"/>
    <property type="evidence" value="ECO:0007669"/>
    <property type="project" value="InterPro"/>
</dbReference>
<dbReference type="Pfam" id="PF01725">
    <property type="entry name" value="Ham1p_like"/>
    <property type="match status" value="1"/>
</dbReference>
<dbReference type="AlphaFoldDB" id="A0A2M7XEP0"/>
<evidence type="ECO:0000313" key="3">
    <source>
        <dbReference type="EMBL" id="PJA46186.1"/>
    </source>
</evidence>
<dbReference type="EMBL" id="PFWU01000008">
    <property type="protein sequence ID" value="PJA46186.1"/>
    <property type="molecule type" value="Genomic_DNA"/>
</dbReference>
<dbReference type="InterPro" id="IPR002637">
    <property type="entry name" value="RdgB/HAM1"/>
</dbReference>
<comment type="caution">
    <text evidence="3">The sequence shown here is derived from an EMBL/GenBank/DDBJ whole genome shotgun (WGS) entry which is preliminary data.</text>
</comment>
<dbReference type="PANTHER" id="PTHR11067">
    <property type="entry name" value="INOSINE TRIPHOSPHATE PYROPHOSPHATASE/HAM1 PROTEIN"/>
    <property type="match status" value="1"/>
</dbReference>
<accession>A0A2M7XEP0</accession>
<evidence type="ECO:0000313" key="4">
    <source>
        <dbReference type="Proteomes" id="UP000229385"/>
    </source>
</evidence>
<dbReference type="Gene3D" id="3.90.950.10">
    <property type="match status" value="1"/>
</dbReference>
<organism evidence="3 4">
    <name type="scientific">Candidatus Uhrbacteria bacterium CG_4_9_14_3_um_filter_50_9</name>
    <dbReference type="NCBI Taxonomy" id="1975035"/>
    <lineage>
        <taxon>Bacteria</taxon>
        <taxon>Candidatus Uhriibacteriota</taxon>
    </lineage>
</organism>
<reference evidence="4" key="1">
    <citation type="submission" date="2017-09" db="EMBL/GenBank/DDBJ databases">
        <title>Depth-based differentiation of microbial function through sediment-hosted aquifers and enrichment of novel symbionts in the deep terrestrial subsurface.</title>
        <authorList>
            <person name="Probst A.J."/>
            <person name="Ladd B."/>
            <person name="Jarett J.K."/>
            <person name="Geller-Mcgrath D.E."/>
            <person name="Sieber C.M.K."/>
            <person name="Emerson J.B."/>
            <person name="Anantharaman K."/>
            <person name="Thomas B.C."/>
            <person name="Malmstrom R."/>
            <person name="Stieglmeier M."/>
            <person name="Klingl A."/>
            <person name="Woyke T."/>
            <person name="Ryan C.M."/>
            <person name="Banfield J.F."/>
        </authorList>
    </citation>
    <scope>NUCLEOTIDE SEQUENCE [LARGE SCALE GENOMIC DNA]</scope>
</reference>
<comment type="similarity">
    <text evidence="1">Belongs to the HAM1 NTPase family.</text>
</comment>
<protein>
    <recommendedName>
        <fullName evidence="5">Non-canonical purine NTP pyrophosphatase</fullName>
    </recommendedName>
</protein>
<dbReference type="GO" id="GO:0047429">
    <property type="term" value="F:nucleoside triphosphate diphosphatase activity"/>
    <property type="evidence" value="ECO:0007669"/>
    <property type="project" value="InterPro"/>
</dbReference>
<dbReference type="Proteomes" id="UP000229385">
    <property type="component" value="Unassembled WGS sequence"/>
</dbReference>
<gene>
    <name evidence="3" type="ORF">CO174_00625</name>
</gene>
<dbReference type="PANTHER" id="PTHR11067:SF9">
    <property type="entry name" value="INOSINE TRIPHOSPHATE PYROPHOSPHATASE"/>
    <property type="match status" value="1"/>
</dbReference>
<evidence type="ECO:0000256" key="2">
    <source>
        <dbReference type="ARBA" id="ARBA00022801"/>
    </source>
</evidence>
<keyword evidence="2" id="KW-0378">Hydrolase</keyword>
<proteinExistence type="inferred from homology"/>
<evidence type="ECO:0008006" key="5">
    <source>
        <dbReference type="Google" id="ProtNLM"/>
    </source>
</evidence>
<dbReference type="GO" id="GO:0005829">
    <property type="term" value="C:cytosol"/>
    <property type="evidence" value="ECO:0007669"/>
    <property type="project" value="TreeGrafter"/>
</dbReference>
<sequence>MRFVFGTTNQYKVRELAAILRPLGIALDITDPIDPEETGDTIQENARIKAQAYGRYVGDTFAQRLMVERRCSLADARRFLCLDQAWVISEDSGLVVPALDGLPGPWSARFDDGVFEGGRLVGHHPSGRGRDEIDLANNRRVIELMQGIQQPHRTAAFEICLVVADTDGNVLFESTGRASGWILPDLIGNDGFGYDPIFASDTSFGKSWAELDSMRKNLISHRRKVLQDFTAWLAVQIKR</sequence>
<evidence type="ECO:0000256" key="1">
    <source>
        <dbReference type="ARBA" id="ARBA00008023"/>
    </source>
</evidence>